<dbReference type="Gene3D" id="2.10.109.10">
    <property type="entry name" value="Umud Fragment, subunit A"/>
    <property type="match status" value="1"/>
</dbReference>
<keyword evidence="3 6" id="KW-1133">Transmembrane helix</keyword>
<evidence type="ECO:0000256" key="6">
    <source>
        <dbReference type="SAM" id="Phobius"/>
    </source>
</evidence>
<sequence>MIFLITLDCAFSKESVDKKRNYVSRKIHNAFTMAGVAALCFVIAFICGFLSVSPVSVATGSMDPEIKIGDVVIVSKNDKDISVGDIIQFRRNGKTVIHRIISEQKQTENTVYITKGDANNTADDGYVTEDDIVGKVIYSVPKIGYLTLWLHS</sequence>
<dbReference type="SUPFAM" id="SSF51306">
    <property type="entry name" value="LexA/Signal peptidase"/>
    <property type="match status" value="1"/>
</dbReference>
<comment type="caution">
    <text evidence="8">The sequence shown here is derived from an EMBL/GenBank/DDBJ whole genome shotgun (WGS) entry which is preliminary data.</text>
</comment>
<evidence type="ECO:0000256" key="2">
    <source>
        <dbReference type="ARBA" id="ARBA00022692"/>
    </source>
</evidence>
<keyword evidence="9" id="KW-1185">Reference proteome</keyword>
<accession>A0ABR7HN85</accession>
<dbReference type="GO" id="GO:0009003">
    <property type="term" value="F:signal peptidase activity"/>
    <property type="evidence" value="ECO:0007669"/>
    <property type="project" value="UniProtKB-EC"/>
</dbReference>
<dbReference type="InterPro" id="IPR001733">
    <property type="entry name" value="Peptidase_S26B"/>
</dbReference>
<gene>
    <name evidence="8" type="ORF">H8R91_10610</name>
</gene>
<evidence type="ECO:0000256" key="5">
    <source>
        <dbReference type="NCBIfam" id="TIGR02228"/>
    </source>
</evidence>
<keyword evidence="8" id="KW-0378">Hydrolase</keyword>
<evidence type="ECO:0000256" key="1">
    <source>
        <dbReference type="ARBA" id="ARBA00004370"/>
    </source>
</evidence>
<evidence type="ECO:0000259" key="7">
    <source>
        <dbReference type="Pfam" id="PF10502"/>
    </source>
</evidence>
<dbReference type="InterPro" id="IPR019533">
    <property type="entry name" value="Peptidase_S26"/>
</dbReference>
<dbReference type="EMBL" id="JACOPS010000005">
    <property type="protein sequence ID" value="MBC5728960.1"/>
    <property type="molecule type" value="Genomic_DNA"/>
</dbReference>
<dbReference type="EC" id="3.4.21.89" evidence="5"/>
<dbReference type="PANTHER" id="PTHR10806">
    <property type="entry name" value="SIGNAL PEPTIDASE COMPLEX CATALYTIC SUBUNIT SEC11"/>
    <property type="match status" value="1"/>
</dbReference>
<protein>
    <recommendedName>
        <fullName evidence="5">Signal peptidase I</fullName>
        <ecNumber evidence="5">3.4.21.89</ecNumber>
    </recommendedName>
</protein>
<reference evidence="8 9" key="1">
    <citation type="submission" date="2020-08" db="EMBL/GenBank/DDBJ databases">
        <title>Genome public.</title>
        <authorList>
            <person name="Liu C."/>
            <person name="Sun Q."/>
        </authorList>
    </citation>
    <scope>NUCLEOTIDE SEQUENCE [LARGE SCALE GENOMIC DNA]</scope>
    <source>
        <strain evidence="8 9">NSJ-71</strain>
    </source>
</reference>
<keyword evidence="4 6" id="KW-0472">Membrane</keyword>
<name>A0ABR7HN85_9FIRM</name>
<keyword evidence="2 6" id="KW-0812">Transmembrane</keyword>
<dbReference type="CDD" id="cd06530">
    <property type="entry name" value="S26_SPase_I"/>
    <property type="match status" value="1"/>
</dbReference>
<evidence type="ECO:0000256" key="4">
    <source>
        <dbReference type="ARBA" id="ARBA00023136"/>
    </source>
</evidence>
<dbReference type="NCBIfam" id="TIGR02228">
    <property type="entry name" value="sigpep_I_arch"/>
    <property type="match status" value="1"/>
</dbReference>
<dbReference type="PANTHER" id="PTHR10806:SF6">
    <property type="entry name" value="SIGNAL PEPTIDASE COMPLEX CATALYTIC SUBUNIT SEC11"/>
    <property type="match status" value="1"/>
</dbReference>
<dbReference type="InterPro" id="IPR036286">
    <property type="entry name" value="LexA/Signal_pep-like_sf"/>
</dbReference>
<comment type="subcellular location">
    <subcellularLocation>
        <location evidence="1">Membrane</location>
    </subcellularLocation>
</comment>
<proteinExistence type="predicted"/>
<evidence type="ECO:0000313" key="9">
    <source>
        <dbReference type="Proteomes" id="UP000636755"/>
    </source>
</evidence>
<dbReference type="RefSeq" id="WP_186936131.1">
    <property type="nucleotide sequence ID" value="NZ_JACOPS010000005.1"/>
</dbReference>
<organism evidence="8 9">
    <name type="scientific">Ruminococcus intestinalis</name>
    <dbReference type="NCBI Taxonomy" id="2763066"/>
    <lineage>
        <taxon>Bacteria</taxon>
        <taxon>Bacillati</taxon>
        <taxon>Bacillota</taxon>
        <taxon>Clostridia</taxon>
        <taxon>Eubacteriales</taxon>
        <taxon>Oscillospiraceae</taxon>
        <taxon>Ruminococcus</taxon>
    </lineage>
</organism>
<evidence type="ECO:0000313" key="8">
    <source>
        <dbReference type="EMBL" id="MBC5728960.1"/>
    </source>
</evidence>
<dbReference type="Pfam" id="PF10502">
    <property type="entry name" value="Peptidase_S26"/>
    <property type="match status" value="1"/>
</dbReference>
<evidence type="ECO:0000256" key="3">
    <source>
        <dbReference type="ARBA" id="ARBA00022989"/>
    </source>
</evidence>
<dbReference type="Proteomes" id="UP000636755">
    <property type="component" value="Unassembled WGS sequence"/>
</dbReference>
<feature type="transmembrane region" description="Helical" evidence="6">
    <location>
        <begin position="30"/>
        <end position="52"/>
    </location>
</feature>
<dbReference type="PRINTS" id="PR00728">
    <property type="entry name" value="SIGNALPTASE"/>
</dbReference>
<feature type="domain" description="Peptidase S26" evidence="7">
    <location>
        <begin position="38"/>
        <end position="101"/>
    </location>
</feature>